<sequence length="551" mass="59499">MKTLKRIFGYTMALAVGFGVASCADENDWDVDGSHDRLFGVANDGLNVTEGDTWAEVEFSGFRGTEYYIIEVSTDSLTDDIGMGESAGSIVFGEDRSITTSPDTIRGLLGETKYYLRMKAMSTQQTESRWVYFDNGDGGTSFETLAEQIFNTPAAADQGDTYMRMTWTPGAEVTRLTVATPDGAIVQDIDLTQLPDAVANGEYMVEGLTQLTTYVFTIYNGDTRRGELILTTMASMPDAEYKYTLSSAVTVFSQDLMDEIEAQALAQPGVDPANYSVTIGIPAGVTLDFHGTDVDTGDPTAVKIPDGMSVTFFGLAGGEAPVLNMTKSVDIGGTHAYIRFNNVQFIDTGCQYLINQSGAATISELTFESCTVSDFERCFVRLQNAGNAKSINNLNVNNCVVTNVAQGYSMFLWKDNEGVVSNLNVTNSTFDTFTRSFAEITGNDTGTAVTVNDCTFYGGPDSGRYIVDVNNTTGATVNLTRCIFANSECKGVRGATPVITEVYFTSDFSLTGNSFDPTATLDGSADVFADPANHDFTLEVRGVQAGDPRWY</sequence>
<protein>
    <submittedName>
        <fullName evidence="4">DUF5123 domain-containing protein</fullName>
    </submittedName>
</protein>
<evidence type="ECO:0000256" key="1">
    <source>
        <dbReference type="SAM" id="SignalP"/>
    </source>
</evidence>
<name>A0A938WUK6_9BACT</name>
<reference evidence="4" key="2">
    <citation type="journal article" date="2021" name="Sci. Rep.">
        <title>The distribution of antibiotic resistance genes in chicken gut microbiota commensals.</title>
        <authorList>
            <person name="Juricova H."/>
            <person name="Matiasovicova J."/>
            <person name="Kubasova T."/>
            <person name="Cejkova D."/>
            <person name="Rychlik I."/>
        </authorList>
    </citation>
    <scope>NUCLEOTIDE SEQUENCE</scope>
    <source>
        <strain evidence="4">An824</strain>
    </source>
</reference>
<evidence type="ECO:0000259" key="3">
    <source>
        <dbReference type="Pfam" id="PF17161"/>
    </source>
</evidence>
<dbReference type="RefSeq" id="WP_205105656.1">
    <property type="nucleotide sequence ID" value="NZ_JACJJG010000090.1"/>
</dbReference>
<evidence type="ECO:0000259" key="2">
    <source>
        <dbReference type="Pfam" id="PF16318"/>
    </source>
</evidence>
<dbReference type="AlphaFoldDB" id="A0A938WUK6"/>
<dbReference type="InterPro" id="IPR032530">
    <property type="entry name" value="DUF4957"/>
</dbReference>
<accession>A0A938WUK6</accession>
<evidence type="ECO:0000313" key="5">
    <source>
        <dbReference type="Proteomes" id="UP000706891"/>
    </source>
</evidence>
<dbReference type="Pfam" id="PF17161">
    <property type="entry name" value="DUF5123"/>
    <property type="match status" value="1"/>
</dbReference>
<dbReference type="InterPro" id="IPR033427">
    <property type="entry name" value="DUF5123"/>
</dbReference>
<feature type="domain" description="DUF5123" evidence="3">
    <location>
        <begin position="449"/>
        <end position="550"/>
    </location>
</feature>
<feature type="signal peptide" evidence="1">
    <location>
        <begin position="1"/>
        <end position="23"/>
    </location>
</feature>
<keyword evidence="1" id="KW-0732">Signal</keyword>
<gene>
    <name evidence="4" type="ORF">H6A34_11640</name>
</gene>
<feature type="chain" id="PRO_5037462653" evidence="1">
    <location>
        <begin position="24"/>
        <end position="551"/>
    </location>
</feature>
<comment type="caution">
    <text evidence="4">The sequence shown here is derived from an EMBL/GenBank/DDBJ whole genome shotgun (WGS) entry which is preliminary data.</text>
</comment>
<evidence type="ECO:0000313" key="4">
    <source>
        <dbReference type="EMBL" id="MBM6674523.1"/>
    </source>
</evidence>
<dbReference type="Pfam" id="PF16318">
    <property type="entry name" value="DUF4957"/>
    <property type="match status" value="1"/>
</dbReference>
<feature type="domain" description="DUF4957" evidence="2">
    <location>
        <begin position="310"/>
        <end position="429"/>
    </location>
</feature>
<dbReference type="PROSITE" id="PS51257">
    <property type="entry name" value="PROKAR_LIPOPROTEIN"/>
    <property type="match status" value="1"/>
</dbReference>
<dbReference type="Proteomes" id="UP000706891">
    <property type="component" value="Unassembled WGS sequence"/>
</dbReference>
<reference evidence="4" key="1">
    <citation type="submission" date="2020-08" db="EMBL/GenBank/DDBJ databases">
        <authorList>
            <person name="Cejkova D."/>
            <person name="Kubasova T."/>
            <person name="Jahodarova E."/>
            <person name="Rychlik I."/>
        </authorList>
    </citation>
    <scope>NUCLEOTIDE SEQUENCE</scope>
    <source>
        <strain evidence="4">An824</strain>
    </source>
</reference>
<dbReference type="EMBL" id="JACJJG010000090">
    <property type="protein sequence ID" value="MBM6674523.1"/>
    <property type="molecule type" value="Genomic_DNA"/>
</dbReference>
<dbReference type="InterPro" id="IPR011050">
    <property type="entry name" value="Pectin_lyase_fold/virulence"/>
</dbReference>
<dbReference type="SUPFAM" id="SSF51126">
    <property type="entry name" value="Pectin lyase-like"/>
    <property type="match status" value="1"/>
</dbReference>
<keyword evidence="5" id="KW-1185">Reference proteome</keyword>
<proteinExistence type="predicted"/>
<organism evidence="4 5">
    <name type="scientific">Marseilla massiliensis</name>
    <dbReference type="NCBI Taxonomy" id="1841864"/>
    <lineage>
        <taxon>Bacteria</taxon>
        <taxon>Pseudomonadati</taxon>
        <taxon>Bacteroidota</taxon>
        <taxon>Bacteroidia</taxon>
        <taxon>Bacteroidales</taxon>
        <taxon>Prevotellaceae</taxon>
        <taxon>Marseilla</taxon>
    </lineage>
</organism>